<evidence type="ECO:0008006" key="4">
    <source>
        <dbReference type="Google" id="ProtNLM"/>
    </source>
</evidence>
<keyword evidence="1" id="KW-0560">Oxidoreductase</keyword>
<dbReference type="Proteomes" id="UP000016930">
    <property type="component" value="Unassembled WGS sequence"/>
</dbReference>
<evidence type="ECO:0000256" key="1">
    <source>
        <dbReference type="ARBA" id="ARBA00023002"/>
    </source>
</evidence>
<accession>M2QV53</accession>
<name>M2QV53_CERS8</name>
<dbReference type="InterPro" id="IPR025337">
    <property type="entry name" value="Questin_oxidase-like"/>
</dbReference>
<evidence type="ECO:0000313" key="2">
    <source>
        <dbReference type="EMBL" id="EMD35935.1"/>
    </source>
</evidence>
<dbReference type="EMBL" id="KB445799">
    <property type="protein sequence ID" value="EMD35935.1"/>
    <property type="molecule type" value="Genomic_DNA"/>
</dbReference>
<dbReference type="HOGENOM" id="CLU_019145_1_0_1"/>
<dbReference type="PANTHER" id="PTHR35870:SF1">
    <property type="entry name" value="PROTEIN, PUTATIVE (AFU_ORTHOLOGUE AFUA_5G03330)-RELATED"/>
    <property type="match status" value="1"/>
</dbReference>
<organism evidence="2 3">
    <name type="scientific">Ceriporiopsis subvermispora (strain B)</name>
    <name type="common">White-rot fungus</name>
    <name type="synonym">Gelatoporia subvermispora</name>
    <dbReference type="NCBI Taxonomy" id="914234"/>
    <lineage>
        <taxon>Eukaryota</taxon>
        <taxon>Fungi</taxon>
        <taxon>Dikarya</taxon>
        <taxon>Basidiomycota</taxon>
        <taxon>Agaricomycotina</taxon>
        <taxon>Agaricomycetes</taxon>
        <taxon>Polyporales</taxon>
        <taxon>Gelatoporiaceae</taxon>
        <taxon>Gelatoporia</taxon>
    </lineage>
</organism>
<keyword evidence="3" id="KW-1185">Reference proteome</keyword>
<dbReference type="STRING" id="914234.M2QV53"/>
<dbReference type="AlphaFoldDB" id="M2QV53"/>
<evidence type="ECO:0000313" key="3">
    <source>
        <dbReference type="Proteomes" id="UP000016930"/>
    </source>
</evidence>
<dbReference type="OrthoDB" id="10004862at2759"/>
<reference evidence="2 3" key="1">
    <citation type="journal article" date="2012" name="Proc. Natl. Acad. Sci. U.S.A.">
        <title>Comparative genomics of Ceriporiopsis subvermispora and Phanerochaete chrysosporium provide insight into selective ligninolysis.</title>
        <authorList>
            <person name="Fernandez-Fueyo E."/>
            <person name="Ruiz-Duenas F.J."/>
            <person name="Ferreira P."/>
            <person name="Floudas D."/>
            <person name="Hibbett D.S."/>
            <person name="Canessa P."/>
            <person name="Larrondo L.F."/>
            <person name="James T.Y."/>
            <person name="Seelenfreund D."/>
            <person name="Lobos S."/>
            <person name="Polanco R."/>
            <person name="Tello M."/>
            <person name="Honda Y."/>
            <person name="Watanabe T."/>
            <person name="Watanabe T."/>
            <person name="Ryu J.S."/>
            <person name="Kubicek C.P."/>
            <person name="Schmoll M."/>
            <person name="Gaskell J."/>
            <person name="Hammel K.E."/>
            <person name="St John F.J."/>
            <person name="Vanden Wymelenberg A."/>
            <person name="Sabat G."/>
            <person name="Splinter BonDurant S."/>
            <person name="Syed K."/>
            <person name="Yadav J.S."/>
            <person name="Doddapaneni H."/>
            <person name="Subramanian V."/>
            <person name="Lavin J.L."/>
            <person name="Oguiza J.A."/>
            <person name="Perez G."/>
            <person name="Pisabarro A.G."/>
            <person name="Ramirez L."/>
            <person name="Santoyo F."/>
            <person name="Master E."/>
            <person name="Coutinho P.M."/>
            <person name="Henrissat B."/>
            <person name="Lombard V."/>
            <person name="Magnuson J.K."/>
            <person name="Kuees U."/>
            <person name="Hori C."/>
            <person name="Igarashi K."/>
            <person name="Samejima M."/>
            <person name="Held B.W."/>
            <person name="Barry K.W."/>
            <person name="LaButti K.M."/>
            <person name="Lapidus A."/>
            <person name="Lindquist E.A."/>
            <person name="Lucas S.M."/>
            <person name="Riley R."/>
            <person name="Salamov A.A."/>
            <person name="Hoffmeister D."/>
            <person name="Schwenk D."/>
            <person name="Hadar Y."/>
            <person name="Yarden O."/>
            <person name="de Vries R.P."/>
            <person name="Wiebenga A."/>
            <person name="Stenlid J."/>
            <person name="Eastwood D."/>
            <person name="Grigoriev I.V."/>
            <person name="Berka R.M."/>
            <person name="Blanchette R.A."/>
            <person name="Kersten P."/>
            <person name="Martinez A.T."/>
            <person name="Vicuna R."/>
            <person name="Cullen D."/>
        </authorList>
    </citation>
    <scope>NUCLEOTIDE SEQUENCE [LARGE SCALE GENOMIC DNA]</scope>
    <source>
        <strain evidence="2 3">B</strain>
    </source>
</reference>
<protein>
    <recommendedName>
        <fullName evidence="4">Questin oxidase</fullName>
    </recommendedName>
</protein>
<gene>
    <name evidence="2" type="ORF">CERSUDRAFT_124504</name>
</gene>
<sequence length="523" mass="56872">MAPTIDLDALFPSPAPPPSALCPQRLPGVSPESGIAVSELLKENHRRFHIFFNDKGFHNHISHHLLALYYLGGKGPLMRAALEEDTAMQREYYGSPGKIDEKNYHEHLGDEKYWEAYFEFFASELLEKGAAVTTEKWLFSPQANIEEPAPGKPAMQMLSRFLAGVLHPLIHVGYGAEFGLPGMFAEGLAMAAIQHPEVPTLVPNTLFQYVKAASSDAGQATVNLITSLMPALVLERLPGRTAGDRSATGGVHALTLMARVLNDPEFSPESIGLPPPKDAEEDALARVGRLRGDVLAKYADQWGVDGTSPEAVTSKIEELVWMNVILYGVGGWAGRGKSKAKTFNADFLLMHLVTSVLYMPSLAAYLSPTSIAILLRSYFINSLGWWVARGRPALPLRDFYAAVGHIPTAPDGTHVRPAEGALNRSETTPNAWLSLLQSTLMHPDDHVPKCQRTLAHYASLLGSTPQGTFAALAQDPDPRARLEGAECLDGTLFARVAGLTADRVGWMREGQENGGWDFVGFCG</sequence>
<dbReference type="PANTHER" id="PTHR35870">
    <property type="entry name" value="PROTEIN, PUTATIVE (AFU_ORTHOLOGUE AFUA_5G03330)-RELATED"/>
    <property type="match status" value="1"/>
</dbReference>
<proteinExistence type="predicted"/>
<dbReference type="Pfam" id="PF14027">
    <property type="entry name" value="Questin_oxidase"/>
    <property type="match status" value="1"/>
</dbReference>
<dbReference type="GO" id="GO:0016491">
    <property type="term" value="F:oxidoreductase activity"/>
    <property type="evidence" value="ECO:0007669"/>
    <property type="project" value="UniProtKB-KW"/>
</dbReference>